<accession>A0ABP8TXF5</accession>
<sequence>MIGALLIIGAALASGDKEDWKRKSDLRIQAKQLLLSPISVEEQAELELELSRSGSEDPRQNGPLGHFAWIIAKGISTEWAFQGERTPEHQVQLASIATVAAERAAASLLQKIRVAKAAKAVAAAKATQDPERMRKLALRSAKFLSKTMERHGMVGGLYGAGLERSLAAERDWRAAV</sequence>
<name>A0ABP8TXF5_9ACTN</name>
<keyword evidence="2" id="KW-1185">Reference proteome</keyword>
<evidence type="ECO:0000313" key="1">
    <source>
        <dbReference type="EMBL" id="GAA4617189.1"/>
    </source>
</evidence>
<evidence type="ECO:0000313" key="2">
    <source>
        <dbReference type="Proteomes" id="UP001500212"/>
    </source>
</evidence>
<protein>
    <submittedName>
        <fullName evidence="1">Uncharacterized protein</fullName>
    </submittedName>
</protein>
<gene>
    <name evidence="1" type="ORF">GCM10023195_76610</name>
</gene>
<dbReference type="RefSeq" id="WP_345365429.1">
    <property type="nucleotide sequence ID" value="NZ_BAABHJ010000039.1"/>
</dbReference>
<organism evidence="1 2">
    <name type="scientific">Actinoallomurus liliacearum</name>
    <dbReference type="NCBI Taxonomy" id="1080073"/>
    <lineage>
        <taxon>Bacteria</taxon>
        <taxon>Bacillati</taxon>
        <taxon>Actinomycetota</taxon>
        <taxon>Actinomycetes</taxon>
        <taxon>Streptosporangiales</taxon>
        <taxon>Thermomonosporaceae</taxon>
        <taxon>Actinoallomurus</taxon>
    </lineage>
</organism>
<proteinExistence type="predicted"/>
<reference evidence="2" key="1">
    <citation type="journal article" date="2019" name="Int. J. Syst. Evol. Microbiol.">
        <title>The Global Catalogue of Microorganisms (GCM) 10K type strain sequencing project: providing services to taxonomists for standard genome sequencing and annotation.</title>
        <authorList>
            <consortium name="The Broad Institute Genomics Platform"/>
            <consortium name="The Broad Institute Genome Sequencing Center for Infectious Disease"/>
            <person name="Wu L."/>
            <person name="Ma J."/>
        </authorList>
    </citation>
    <scope>NUCLEOTIDE SEQUENCE [LARGE SCALE GENOMIC DNA]</scope>
    <source>
        <strain evidence="2">JCM 17938</strain>
    </source>
</reference>
<dbReference type="EMBL" id="BAABHJ010000039">
    <property type="protein sequence ID" value="GAA4617189.1"/>
    <property type="molecule type" value="Genomic_DNA"/>
</dbReference>
<dbReference type="Proteomes" id="UP001500212">
    <property type="component" value="Unassembled WGS sequence"/>
</dbReference>
<comment type="caution">
    <text evidence="1">The sequence shown here is derived from an EMBL/GenBank/DDBJ whole genome shotgun (WGS) entry which is preliminary data.</text>
</comment>